<sequence>MFRFLALVFLMLIASAQAHQIAEMTLQISADDGRFEAVIQADAAYMLPEFRGDEDVAAQDLAWLRELGAEEWRRIQRETELYLRKCLSIRSESGPLDWRISFPDFDADPPRFLEEGMAEMLPMIEVRATGDFMGETLSLGWEEPFGVVLIVQAGDETIPVISGYEEAVLQRDASDAIEVVTPSISGWIVLGFRHIIPDGLDHVLFILGIFLFVPRWKPLLAQSLIFTVAHSLTLGCAVLGWVQLPELWVELAIAASIAWIGIENLFLKKLGAGRYALIAVFGLIHGLGFARMLTPLLPEDRPDALVACLAGFNVGVELGQVLVLALAFAVFGWWKEKNFAYARVSGSVLIATAGIAMMVERIMAAT</sequence>
<feature type="transmembrane region" description="Helical" evidence="1">
    <location>
        <begin position="248"/>
        <end position="267"/>
    </location>
</feature>
<feature type="transmembrane region" description="Helical" evidence="1">
    <location>
        <begin position="274"/>
        <end position="292"/>
    </location>
</feature>
<feature type="transmembrane region" description="Helical" evidence="1">
    <location>
        <begin position="223"/>
        <end position="242"/>
    </location>
</feature>
<feature type="transmembrane region" description="Helical" evidence="1">
    <location>
        <begin position="304"/>
        <end position="333"/>
    </location>
</feature>
<dbReference type="Pfam" id="PF13795">
    <property type="entry name" value="HupE_UreJ_2"/>
    <property type="match status" value="1"/>
</dbReference>
<feature type="signal peptide" evidence="2">
    <location>
        <begin position="1"/>
        <end position="18"/>
    </location>
</feature>
<evidence type="ECO:0000256" key="2">
    <source>
        <dbReference type="SAM" id="SignalP"/>
    </source>
</evidence>
<keyword evidence="1" id="KW-1133">Transmembrane helix</keyword>
<feature type="chain" id="PRO_5045968190" evidence="2">
    <location>
        <begin position="19"/>
        <end position="366"/>
    </location>
</feature>
<keyword evidence="4" id="KW-1185">Reference proteome</keyword>
<accession>A0ABW2L4X1</accession>
<evidence type="ECO:0000256" key="1">
    <source>
        <dbReference type="SAM" id="Phobius"/>
    </source>
</evidence>
<dbReference type="RefSeq" id="WP_379709066.1">
    <property type="nucleotide sequence ID" value="NZ_JBHTBS010000001.1"/>
</dbReference>
<dbReference type="InterPro" id="IPR032809">
    <property type="entry name" value="Put_HupE_UreJ"/>
</dbReference>
<name>A0ABW2L4X1_9BACT</name>
<keyword evidence="2" id="KW-0732">Signal</keyword>
<dbReference type="Proteomes" id="UP001596472">
    <property type="component" value="Unassembled WGS sequence"/>
</dbReference>
<comment type="caution">
    <text evidence="3">The sequence shown here is derived from an EMBL/GenBank/DDBJ whole genome shotgun (WGS) entry which is preliminary data.</text>
</comment>
<proteinExistence type="predicted"/>
<feature type="transmembrane region" description="Helical" evidence="1">
    <location>
        <begin position="340"/>
        <end position="359"/>
    </location>
</feature>
<evidence type="ECO:0000313" key="4">
    <source>
        <dbReference type="Proteomes" id="UP001596472"/>
    </source>
</evidence>
<organism evidence="3 4">
    <name type="scientific">Haloferula chungangensis</name>
    <dbReference type="NCBI Taxonomy" id="1048331"/>
    <lineage>
        <taxon>Bacteria</taxon>
        <taxon>Pseudomonadati</taxon>
        <taxon>Verrucomicrobiota</taxon>
        <taxon>Verrucomicrobiia</taxon>
        <taxon>Verrucomicrobiales</taxon>
        <taxon>Verrucomicrobiaceae</taxon>
        <taxon>Haloferula</taxon>
    </lineage>
</organism>
<feature type="transmembrane region" description="Helical" evidence="1">
    <location>
        <begin position="199"/>
        <end position="216"/>
    </location>
</feature>
<dbReference type="EMBL" id="JBHTBS010000001">
    <property type="protein sequence ID" value="MFC7336195.1"/>
    <property type="molecule type" value="Genomic_DNA"/>
</dbReference>
<gene>
    <name evidence="3" type="ORF">ACFQY0_03325</name>
</gene>
<keyword evidence="1" id="KW-0472">Membrane</keyword>
<keyword evidence="1" id="KW-0812">Transmembrane</keyword>
<protein>
    <submittedName>
        <fullName evidence="3">HupE/UreJ family protein</fullName>
    </submittedName>
</protein>
<evidence type="ECO:0000313" key="3">
    <source>
        <dbReference type="EMBL" id="MFC7336195.1"/>
    </source>
</evidence>
<reference evidence="4" key="1">
    <citation type="journal article" date="2019" name="Int. J. Syst. Evol. Microbiol.">
        <title>The Global Catalogue of Microorganisms (GCM) 10K type strain sequencing project: providing services to taxonomists for standard genome sequencing and annotation.</title>
        <authorList>
            <consortium name="The Broad Institute Genomics Platform"/>
            <consortium name="The Broad Institute Genome Sequencing Center for Infectious Disease"/>
            <person name="Wu L."/>
            <person name="Ma J."/>
        </authorList>
    </citation>
    <scope>NUCLEOTIDE SEQUENCE [LARGE SCALE GENOMIC DNA]</scope>
    <source>
        <strain evidence="4">CGMCC 4.1467</strain>
    </source>
</reference>